<sequence>MNAATHHLPTGINGRTPHGSIARDTDSRGATATPCPFAERFGRRMPRGFAEEAAGMDWRALVDTYAPSSDHFHLADFSRRPLGRGITAYEAILATRTADDAPGDFRAHRLTTESCGDLTAMSEMLSRVGAPAEIERFHQYEGRGFDEATSSWCTILRATSGRRETWALGFGQTAAEASISALLSAATRLHLR</sequence>
<reference evidence="2" key="2">
    <citation type="submission" date="2022-04" db="EMBL/GenBank/DDBJ databases">
        <title>Human microbiome associated bacterial genomes.</title>
        <authorList>
            <person name="Sandstrom S."/>
            <person name="Salamzade R."/>
            <person name="Kalan L.R."/>
        </authorList>
    </citation>
    <scope>NUCLEOTIDE SEQUENCE</scope>
    <source>
        <strain evidence="2">P3-SID1762</strain>
    </source>
</reference>
<gene>
    <name evidence="3" type="ORF">AB6N35_03365</name>
    <name evidence="4" type="ORF">EDD19_105132</name>
    <name evidence="2" type="ORF">M3D93_00260</name>
</gene>
<dbReference type="Proteomes" id="UP001206890">
    <property type="component" value="Unassembled WGS sequence"/>
</dbReference>
<evidence type="ECO:0000313" key="3">
    <source>
        <dbReference type="EMBL" id="MEX6463399.1"/>
    </source>
</evidence>
<dbReference type="Proteomes" id="UP001560293">
    <property type="component" value="Unassembled WGS sequence"/>
</dbReference>
<accession>A0A4V2W880</accession>
<protein>
    <recommendedName>
        <fullName evidence="7">2-isopropylmalate synthase LeuA allosteric (dimerisation) domain-containing protein</fullName>
    </recommendedName>
</protein>
<evidence type="ECO:0000313" key="4">
    <source>
        <dbReference type="EMBL" id="TCW25074.1"/>
    </source>
</evidence>
<reference evidence="3" key="4">
    <citation type="submission" date="2024-07" db="EMBL/GenBank/DDBJ databases">
        <authorList>
            <person name="Wildschutte H."/>
        </authorList>
    </citation>
    <scope>NUCLEOTIDE SEQUENCE</scope>
    <source>
        <strain evidence="3">N60</strain>
    </source>
</reference>
<organism evidence="4 5">
    <name type="scientific">Dietzia cinnamea</name>
    <dbReference type="NCBI Taxonomy" id="321318"/>
    <lineage>
        <taxon>Bacteria</taxon>
        <taxon>Bacillati</taxon>
        <taxon>Actinomycetota</taxon>
        <taxon>Actinomycetes</taxon>
        <taxon>Mycobacteriales</taxon>
        <taxon>Dietziaceae</taxon>
        <taxon>Dietzia</taxon>
    </lineage>
</organism>
<dbReference type="Proteomes" id="UP000295805">
    <property type="component" value="Unassembled WGS sequence"/>
</dbReference>
<dbReference type="RefSeq" id="WP_061227944.1">
    <property type="nucleotide sequence ID" value="NZ_CP143053.1"/>
</dbReference>
<comment type="caution">
    <text evidence="4">The sequence shown here is derived from an EMBL/GenBank/DDBJ whole genome shotgun (WGS) entry which is preliminary data.</text>
</comment>
<evidence type="ECO:0000313" key="5">
    <source>
        <dbReference type="Proteomes" id="UP000295805"/>
    </source>
</evidence>
<feature type="region of interest" description="Disordered" evidence="1">
    <location>
        <begin position="1"/>
        <end position="37"/>
    </location>
</feature>
<dbReference type="EMBL" id="JBFTEZ010000002">
    <property type="protein sequence ID" value="MEX6463399.1"/>
    <property type="molecule type" value="Genomic_DNA"/>
</dbReference>
<dbReference type="AlphaFoldDB" id="A0A4V2W880"/>
<keyword evidence="6" id="KW-1185">Reference proteome</keyword>
<dbReference type="EMBL" id="SMCX01000005">
    <property type="protein sequence ID" value="TCW25074.1"/>
    <property type="molecule type" value="Genomic_DNA"/>
</dbReference>
<evidence type="ECO:0000313" key="6">
    <source>
        <dbReference type="Proteomes" id="UP001560293"/>
    </source>
</evidence>
<dbReference type="GeneID" id="89531694"/>
<evidence type="ECO:0000256" key="1">
    <source>
        <dbReference type="SAM" id="MobiDB-lite"/>
    </source>
</evidence>
<evidence type="ECO:0008006" key="7">
    <source>
        <dbReference type="Google" id="ProtNLM"/>
    </source>
</evidence>
<reference evidence="6" key="3">
    <citation type="submission" date="2024-07" db="EMBL/GenBank/DDBJ databases">
        <title>Pseudomonas strain that inhibits Aeromonas fish pathogens.</title>
        <authorList>
            <person name="Wildschutte H."/>
        </authorList>
    </citation>
    <scope>NUCLEOTIDE SEQUENCE [LARGE SCALE GENOMIC DNA]</scope>
    <source>
        <strain evidence="6">n60</strain>
    </source>
</reference>
<proteinExistence type="predicted"/>
<dbReference type="EMBL" id="JALXTC010000001">
    <property type="protein sequence ID" value="MCT2116198.1"/>
    <property type="molecule type" value="Genomic_DNA"/>
</dbReference>
<reference evidence="4 5" key="1">
    <citation type="submission" date="2019-03" db="EMBL/GenBank/DDBJ databases">
        <title>Root nodule microbial communities of legume samples collected from USA, Mexico and Botswana.</title>
        <authorList>
            <person name="Hirsch A."/>
        </authorList>
    </citation>
    <scope>NUCLEOTIDE SEQUENCE [LARGE SCALE GENOMIC DNA]</scope>
    <source>
        <strain evidence="4 5">55</strain>
    </source>
</reference>
<name>A0A4V2W880_9ACTN</name>
<evidence type="ECO:0000313" key="2">
    <source>
        <dbReference type="EMBL" id="MCT2116198.1"/>
    </source>
</evidence>